<keyword evidence="3" id="KW-0813">Transport</keyword>
<evidence type="ECO:0000256" key="3">
    <source>
        <dbReference type="ARBA" id="ARBA00022448"/>
    </source>
</evidence>
<evidence type="ECO:0000313" key="14">
    <source>
        <dbReference type="Proteomes" id="UP000027135"/>
    </source>
</evidence>
<evidence type="ECO:0000256" key="8">
    <source>
        <dbReference type="ARBA" id="ARBA00023065"/>
    </source>
</evidence>
<dbReference type="GO" id="GO:0006814">
    <property type="term" value="P:sodium ion transport"/>
    <property type="evidence" value="ECO:0007669"/>
    <property type="project" value="UniProtKB-KW"/>
</dbReference>
<evidence type="ECO:0000256" key="12">
    <source>
        <dbReference type="SAM" id="Phobius"/>
    </source>
</evidence>
<comment type="subcellular location">
    <subcellularLocation>
        <location evidence="1">Cell membrane</location>
        <topology evidence="1">Multi-pass membrane protein</topology>
    </subcellularLocation>
</comment>
<dbReference type="GO" id="GO:0015293">
    <property type="term" value="F:symporter activity"/>
    <property type="evidence" value="ECO:0007669"/>
    <property type="project" value="TreeGrafter"/>
</dbReference>
<evidence type="ECO:0000256" key="7">
    <source>
        <dbReference type="ARBA" id="ARBA00023053"/>
    </source>
</evidence>
<keyword evidence="6 12" id="KW-1133">Transmembrane helix</keyword>
<evidence type="ECO:0000256" key="6">
    <source>
        <dbReference type="ARBA" id="ARBA00022989"/>
    </source>
</evidence>
<evidence type="ECO:0000256" key="4">
    <source>
        <dbReference type="ARBA" id="ARBA00022475"/>
    </source>
</evidence>
<proteinExistence type="inferred from homology"/>
<evidence type="ECO:0000256" key="10">
    <source>
        <dbReference type="ARBA" id="ARBA00023201"/>
    </source>
</evidence>
<feature type="transmembrane region" description="Helical" evidence="12">
    <location>
        <begin position="58"/>
        <end position="77"/>
    </location>
</feature>
<keyword evidence="14" id="KW-1185">Reference proteome</keyword>
<name>A0A067R562_ZOONE</name>
<feature type="transmembrane region" description="Helical" evidence="12">
    <location>
        <begin position="12"/>
        <end position="38"/>
    </location>
</feature>
<feature type="transmembrane region" description="Helical" evidence="12">
    <location>
        <begin position="182"/>
        <end position="203"/>
    </location>
</feature>
<evidence type="ECO:0000313" key="13">
    <source>
        <dbReference type="EMBL" id="KDR17313.1"/>
    </source>
</evidence>
<keyword evidence="7" id="KW-0915">Sodium</keyword>
<dbReference type="EMBL" id="KK852746">
    <property type="protein sequence ID" value="KDR17313.1"/>
    <property type="molecule type" value="Genomic_DNA"/>
</dbReference>
<keyword evidence="9 12" id="KW-0472">Membrane</keyword>
<comment type="similarity">
    <text evidence="2 11">Belongs to the sodium:solute symporter (SSF) (TC 2.A.21) family.</text>
</comment>
<dbReference type="PANTHER" id="PTHR42985">
    <property type="entry name" value="SODIUM-COUPLED MONOCARBOXYLATE TRANSPORTER"/>
    <property type="match status" value="1"/>
</dbReference>
<dbReference type="InterPro" id="IPR001734">
    <property type="entry name" value="Na/solute_symporter"/>
</dbReference>
<dbReference type="Gene3D" id="1.20.1730.10">
    <property type="entry name" value="Sodium/glucose cotransporter"/>
    <property type="match status" value="1"/>
</dbReference>
<feature type="transmembrane region" description="Helical" evidence="12">
    <location>
        <begin position="115"/>
        <end position="132"/>
    </location>
</feature>
<dbReference type="OMA" id="WHISNTI"/>
<dbReference type="Proteomes" id="UP000027135">
    <property type="component" value="Unassembled WGS sequence"/>
</dbReference>
<gene>
    <name evidence="13" type="ORF">L798_08512</name>
</gene>
<dbReference type="InterPro" id="IPR051163">
    <property type="entry name" value="Sodium:Solute_Symporter_SSF"/>
</dbReference>
<dbReference type="PANTHER" id="PTHR42985:SF21">
    <property type="entry name" value="SODIUM-DEPENDENT MULTIVITAMIN TRANSPORTER-LIKE PROTEIN"/>
    <property type="match status" value="1"/>
</dbReference>
<keyword evidence="4" id="KW-1003">Cell membrane</keyword>
<dbReference type="eggNOG" id="KOG2349">
    <property type="taxonomic scope" value="Eukaryota"/>
</dbReference>
<evidence type="ECO:0000256" key="5">
    <source>
        <dbReference type="ARBA" id="ARBA00022692"/>
    </source>
</evidence>
<dbReference type="GO" id="GO:0005886">
    <property type="term" value="C:plasma membrane"/>
    <property type="evidence" value="ECO:0007669"/>
    <property type="project" value="UniProtKB-SubCell"/>
</dbReference>
<keyword evidence="10" id="KW-0739">Sodium transport</keyword>
<keyword evidence="5 12" id="KW-0812">Transmembrane</keyword>
<evidence type="ECO:0000256" key="9">
    <source>
        <dbReference type="ARBA" id="ARBA00023136"/>
    </source>
</evidence>
<dbReference type="Pfam" id="PF00474">
    <property type="entry name" value="SSF"/>
    <property type="match status" value="1"/>
</dbReference>
<dbReference type="InterPro" id="IPR038377">
    <property type="entry name" value="Na/Glc_symporter_sf"/>
</dbReference>
<protein>
    <submittedName>
        <fullName evidence="13">Sodium-coupled monocarboxylate transporter 2</fullName>
    </submittedName>
</protein>
<feature type="transmembrane region" description="Helical" evidence="12">
    <location>
        <begin position="83"/>
        <end position="108"/>
    </location>
</feature>
<evidence type="ECO:0000256" key="2">
    <source>
        <dbReference type="ARBA" id="ARBA00006434"/>
    </source>
</evidence>
<evidence type="ECO:0000256" key="1">
    <source>
        <dbReference type="ARBA" id="ARBA00004651"/>
    </source>
</evidence>
<keyword evidence="8" id="KW-0406">Ion transport</keyword>
<sequence>MDIATSIPGLPGLFIAGIFSASLSTMSSSLNAMGAVVFEDLIRPCLRSEINDKTANNIIKFVVVVIGVLCVLIVFVVDKLGSVLQLTLSTAGVTNGAMVGLFSFGMFYPRGNSKGALAGSICSMLLMGWIVFGTQRELAEGRIKQPVLPVSVEGCSFNVTLPVSQLNNNSDEEVFVLYRVSFLYYTMMGMIIVFVVGTVVSLLTEAPDREQMDPVLFTPLMRKYVTKKNMEPAEEELINKIV</sequence>
<dbReference type="PROSITE" id="PS50283">
    <property type="entry name" value="NA_SOLUT_SYMP_3"/>
    <property type="match status" value="1"/>
</dbReference>
<dbReference type="AlphaFoldDB" id="A0A067R562"/>
<evidence type="ECO:0000256" key="11">
    <source>
        <dbReference type="RuleBase" id="RU362091"/>
    </source>
</evidence>
<reference evidence="13 14" key="1">
    <citation type="journal article" date="2014" name="Nat. Commun.">
        <title>Molecular traces of alternative social organization in a termite genome.</title>
        <authorList>
            <person name="Terrapon N."/>
            <person name="Li C."/>
            <person name="Robertson H.M."/>
            <person name="Ji L."/>
            <person name="Meng X."/>
            <person name="Booth W."/>
            <person name="Chen Z."/>
            <person name="Childers C.P."/>
            <person name="Glastad K.M."/>
            <person name="Gokhale K."/>
            <person name="Gowin J."/>
            <person name="Gronenberg W."/>
            <person name="Hermansen R.A."/>
            <person name="Hu H."/>
            <person name="Hunt B.G."/>
            <person name="Huylmans A.K."/>
            <person name="Khalil S.M."/>
            <person name="Mitchell R.D."/>
            <person name="Munoz-Torres M.C."/>
            <person name="Mustard J.A."/>
            <person name="Pan H."/>
            <person name="Reese J.T."/>
            <person name="Scharf M.E."/>
            <person name="Sun F."/>
            <person name="Vogel H."/>
            <person name="Xiao J."/>
            <person name="Yang W."/>
            <person name="Yang Z."/>
            <person name="Yang Z."/>
            <person name="Zhou J."/>
            <person name="Zhu J."/>
            <person name="Brent C.S."/>
            <person name="Elsik C.G."/>
            <person name="Goodisman M.A."/>
            <person name="Liberles D.A."/>
            <person name="Roe R.M."/>
            <person name="Vargo E.L."/>
            <person name="Vilcinskas A."/>
            <person name="Wang J."/>
            <person name="Bornberg-Bauer E."/>
            <person name="Korb J."/>
            <person name="Zhang G."/>
            <person name="Liebig J."/>
        </authorList>
    </citation>
    <scope>NUCLEOTIDE SEQUENCE [LARGE SCALE GENOMIC DNA]</scope>
    <source>
        <tissue evidence="13">Whole organism</tissue>
    </source>
</reference>
<accession>A0A067R562</accession>
<dbReference type="STRING" id="136037.A0A067R562"/>
<organism evidence="13 14">
    <name type="scientific">Zootermopsis nevadensis</name>
    <name type="common">Dampwood termite</name>
    <dbReference type="NCBI Taxonomy" id="136037"/>
    <lineage>
        <taxon>Eukaryota</taxon>
        <taxon>Metazoa</taxon>
        <taxon>Ecdysozoa</taxon>
        <taxon>Arthropoda</taxon>
        <taxon>Hexapoda</taxon>
        <taxon>Insecta</taxon>
        <taxon>Pterygota</taxon>
        <taxon>Neoptera</taxon>
        <taxon>Polyneoptera</taxon>
        <taxon>Dictyoptera</taxon>
        <taxon>Blattodea</taxon>
        <taxon>Blattoidea</taxon>
        <taxon>Termitoidae</taxon>
        <taxon>Termopsidae</taxon>
        <taxon>Zootermopsis</taxon>
    </lineage>
</organism>
<dbReference type="InParanoid" id="A0A067R562"/>